<comment type="caution">
    <text evidence="1">The sequence shown here is derived from an EMBL/GenBank/DDBJ whole genome shotgun (WGS) entry which is preliminary data.</text>
</comment>
<keyword evidence="2" id="KW-1185">Reference proteome</keyword>
<dbReference type="Proteomes" id="UP001153334">
    <property type="component" value="Unassembled WGS sequence"/>
</dbReference>
<reference evidence="1" key="1">
    <citation type="submission" date="2022-11" db="EMBL/GenBank/DDBJ databases">
        <title>Genome Sequence of Nemania bipapillata.</title>
        <authorList>
            <person name="Buettner E."/>
        </authorList>
    </citation>
    <scope>NUCLEOTIDE SEQUENCE</scope>
    <source>
        <strain evidence="1">CP14</strain>
    </source>
</reference>
<name>A0ACC2IDB2_9PEZI</name>
<evidence type="ECO:0000313" key="2">
    <source>
        <dbReference type="Proteomes" id="UP001153334"/>
    </source>
</evidence>
<proteinExistence type="predicted"/>
<sequence length="577" mass="61084">MESDNPSPEAVPHGITGEEKVLADASTHATTPQDALDQQSQTNQQDSPAVPAEEEYPSGARLAILVLALIVTIFLVALDMTIVATAIPRITQEFNSLPDIGWYGSSFFLTISAFAQVWGKAYTYFSLKWVILTAIFIFEVGSLICGVAPNSAALIVGRAITGAGGAGITNGCYIIIAFIAHPDKRPVYIGVLGAVYGFASVVGPLIGGAFTTNVTWRWCFYLNLPVGGASALILLLFFQTPAAAAPRQATWREKLLNMDPLGTILILGSLVSYLLALQVGGTSKAWNSSEVIGLLVGFVVILAVFIFQQAQLGDRAMMMPRLIKKRQTIALLLFNFFLAGAYFNFVYYLPVYFQSIGGFSAIDSSVRNLSLIVSSSVFGIISGISLTKVGYFHVLLLSGAGFATLGAGLLTTLGPNLETGKYVGYQLLLGIGCGLCLQIPVIVGQAFSSPADIPAVTAILLFFQTMGGTIFISAAQSIFANRLIVSLAGNTSGVIPKEVVAVGADQLRAVFSGAQLKDVLDAYIIGLRDAWILGVVTAGLAFLSSFLTGFRSIKQGAQQKSVAPSTDVPSEDNEKTV</sequence>
<evidence type="ECO:0000313" key="1">
    <source>
        <dbReference type="EMBL" id="KAJ8113163.1"/>
    </source>
</evidence>
<organism evidence="1 2">
    <name type="scientific">Nemania bipapillata</name>
    <dbReference type="NCBI Taxonomy" id="110536"/>
    <lineage>
        <taxon>Eukaryota</taxon>
        <taxon>Fungi</taxon>
        <taxon>Dikarya</taxon>
        <taxon>Ascomycota</taxon>
        <taxon>Pezizomycotina</taxon>
        <taxon>Sordariomycetes</taxon>
        <taxon>Xylariomycetidae</taxon>
        <taxon>Xylariales</taxon>
        <taxon>Xylariaceae</taxon>
        <taxon>Nemania</taxon>
    </lineage>
</organism>
<gene>
    <name evidence="1" type="ORF">ONZ43_g5218</name>
</gene>
<protein>
    <submittedName>
        <fullName evidence="1">Uncharacterized protein</fullName>
    </submittedName>
</protein>
<dbReference type="EMBL" id="JAPESX010001563">
    <property type="protein sequence ID" value="KAJ8113163.1"/>
    <property type="molecule type" value="Genomic_DNA"/>
</dbReference>
<accession>A0ACC2IDB2</accession>